<evidence type="ECO:0000313" key="2">
    <source>
        <dbReference type="EMBL" id="QPO26367.1"/>
    </source>
</evidence>
<evidence type="ECO:0000313" key="3">
    <source>
        <dbReference type="Proteomes" id="UP000074903"/>
    </source>
</evidence>
<accession>A0A0Z8HMS7</accession>
<proteinExistence type="predicted"/>
<dbReference type="InterPro" id="IPR008767">
    <property type="entry name" value="Phage_SPP1_head-tail_adaptor"/>
</dbReference>
<dbReference type="EMBL" id="FILX01000002">
    <property type="protein sequence ID" value="CYX34968.1"/>
    <property type="molecule type" value="Genomic_DNA"/>
</dbReference>
<reference evidence="1 3" key="1">
    <citation type="submission" date="2016-02" db="EMBL/GenBank/DDBJ databases">
        <authorList>
            <consortium name="Pathogen Informatics"/>
        </authorList>
    </citation>
    <scope>NUCLEOTIDE SEQUENCE [LARGE SCALE GENOMIC DNA]</scope>
    <source>
        <strain evidence="1 3">SS993</strain>
    </source>
</reference>
<reference evidence="2 4" key="2">
    <citation type="submission" date="2020-12" db="EMBL/GenBank/DDBJ databases">
        <title>Nonconservative transfer and diversity of a new family of integrative and conjugative elements associated with antibiotic resistance in zoonotic pathogen Streptococcus suis.</title>
        <authorList>
            <person name="Huang J."/>
        </authorList>
    </citation>
    <scope>NUCLEOTIDE SEQUENCE [LARGE SCALE GENOMIC DNA]</scope>
    <source>
        <strain evidence="2 4">YZDH1</strain>
    </source>
</reference>
<sequence length="101" mass="11777">MKSSRVALILCYDERVEVEKGVWEKQIIEKKVKAEKEKIYQRRLDKAMADGQVITARFLVRSNYVADNLDYVKYQGKDYKVNVGTESDDSHYTVIELGELK</sequence>
<name>A0A0Z8HMS7_STRSU</name>
<dbReference type="AlphaFoldDB" id="A0A0Z8HMS7"/>
<dbReference type="Proteomes" id="UP000074903">
    <property type="component" value="Unassembled WGS sequence"/>
</dbReference>
<protein>
    <submittedName>
        <fullName evidence="2">Phage head closure protein</fullName>
    </submittedName>
    <submittedName>
        <fullName evidence="1">Phage head-tail adaptor</fullName>
    </submittedName>
</protein>
<dbReference type="NCBIfam" id="TIGR01563">
    <property type="entry name" value="gp16_SPP1"/>
    <property type="match status" value="1"/>
</dbReference>
<dbReference type="Proteomes" id="UP000594569">
    <property type="component" value="Chromosome"/>
</dbReference>
<dbReference type="EMBL" id="CP065430">
    <property type="protein sequence ID" value="QPO26367.1"/>
    <property type="molecule type" value="Genomic_DNA"/>
</dbReference>
<gene>
    <name evidence="1" type="ORF">ERS132531_00199</name>
    <name evidence="2" type="ORF">I5V48_10515</name>
</gene>
<evidence type="ECO:0000313" key="1">
    <source>
        <dbReference type="EMBL" id="CYX34968.1"/>
    </source>
</evidence>
<evidence type="ECO:0000313" key="4">
    <source>
        <dbReference type="Proteomes" id="UP000594569"/>
    </source>
</evidence>
<organism evidence="2 4">
    <name type="scientific">Streptococcus suis</name>
    <dbReference type="NCBI Taxonomy" id="1307"/>
    <lineage>
        <taxon>Bacteria</taxon>
        <taxon>Bacillati</taxon>
        <taxon>Bacillota</taxon>
        <taxon>Bacilli</taxon>
        <taxon>Lactobacillales</taxon>
        <taxon>Streptococcaceae</taxon>
        <taxon>Streptococcus</taxon>
    </lineage>
</organism>
<dbReference type="RefSeq" id="WP_043024725.1">
    <property type="nucleotide sequence ID" value="NZ_CEDT01000030.1"/>
</dbReference>